<dbReference type="RefSeq" id="WP_196285660.1">
    <property type="nucleotide sequence ID" value="NZ_JADQDP010000002.1"/>
</dbReference>
<dbReference type="Pfam" id="PF18962">
    <property type="entry name" value="Por_Secre_tail"/>
    <property type="match status" value="1"/>
</dbReference>
<keyword evidence="1" id="KW-0732">Signal</keyword>
<comment type="caution">
    <text evidence="3">The sequence shown here is derived from an EMBL/GenBank/DDBJ whole genome shotgun (WGS) entry which is preliminary data.</text>
</comment>
<proteinExistence type="predicted"/>
<dbReference type="PANTHER" id="PTHR35580:SF1">
    <property type="entry name" value="PHYTASE-LIKE DOMAIN-CONTAINING PROTEIN"/>
    <property type="match status" value="1"/>
</dbReference>
<organism evidence="3 4">
    <name type="scientific">Hymenobacter properus</name>
    <dbReference type="NCBI Taxonomy" id="2791026"/>
    <lineage>
        <taxon>Bacteria</taxon>
        <taxon>Pseudomonadati</taxon>
        <taxon>Bacteroidota</taxon>
        <taxon>Cytophagia</taxon>
        <taxon>Cytophagales</taxon>
        <taxon>Hymenobacteraceae</taxon>
        <taxon>Hymenobacter</taxon>
    </lineage>
</organism>
<feature type="chain" id="PRO_5037691798" evidence="1">
    <location>
        <begin position="26"/>
        <end position="571"/>
    </location>
</feature>
<sequence>MKKFTLHLRTAVCLGLLAAPGLARAQAPMWQWAAAPSAIVDNNTGFGGSSISAVAQDAFGNTVVAGSFYGSFTLGNTTLTSAGYNDIFVAKVSPTGQWLQAVRAGGPGQDGAATLELDAAGNAVVGGSFGGLVPGATAAFGPNTLITAGNADAFVATLSTTGQWTQAVRAGGTGTDYVADMVPDGTGNMLVVGTITGVGNLGNSAFNGPAGAMQLFVARLNLGTGTWTLLSQGTPPYGAQPSALALNAAGNAVVAGRCGSNITFGSTTLTSNRNEGTFVARLNTSTGQWTQAVAPVQSRSNSAPPSVINSLAVDAAGTVAVTGVLIETATFGNLALTSAGSYDVFVAKLNTAGQWTQAVRAGGAANDIPYSVIFDTAGNAIVTGLFGPYGGFSPTLSADFGSNTVTSAGQYDAFVATLSPSGQWLQAVRGGGGGSDIAGPTVVDAAGNITVAGSCTGPATFGPHTLNTNSGYGMAYVARLSTDLLVTHATTPATGVAFALAPNPATGAVHLTWPEASEAARQVQLLDAVGREVRRQVLPAHVTTATLDVAGLTKGLYVVRCGAATSRLQVD</sequence>
<dbReference type="SUPFAM" id="SSF63829">
    <property type="entry name" value="Calcium-dependent phosphotriesterase"/>
    <property type="match status" value="1"/>
</dbReference>
<feature type="domain" description="Secretion system C-terminal sorting" evidence="2">
    <location>
        <begin position="502"/>
        <end position="564"/>
    </location>
</feature>
<dbReference type="AlphaFoldDB" id="A0A931FK41"/>
<accession>A0A931FK41</accession>
<name>A0A931FK41_9BACT</name>
<keyword evidence="4" id="KW-1185">Reference proteome</keyword>
<gene>
    <name evidence="3" type="ORF">I2I01_06545</name>
</gene>
<feature type="signal peptide" evidence="1">
    <location>
        <begin position="1"/>
        <end position="25"/>
    </location>
</feature>
<dbReference type="EMBL" id="JADQDP010000002">
    <property type="protein sequence ID" value="MBF9141285.1"/>
    <property type="molecule type" value="Genomic_DNA"/>
</dbReference>
<dbReference type="InterPro" id="IPR026444">
    <property type="entry name" value="Secre_tail"/>
</dbReference>
<evidence type="ECO:0000313" key="4">
    <source>
        <dbReference type="Proteomes" id="UP000645610"/>
    </source>
</evidence>
<protein>
    <submittedName>
        <fullName evidence="3">T9SS type A sorting domain-containing protein</fullName>
    </submittedName>
</protein>
<evidence type="ECO:0000313" key="3">
    <source>
        <dbReference type="EMBL" id="MBF9141285.1"/>
    </source>
</evidence>
<dbReference type="PANTHER" id="PTHR35580">
    <property type="entry name" value="CELL SURFACE GLYCOPROTEIN (S-LAYER PROTEIN)-LIKE PROTEIN"/>
    <property type="match status" value="1"/>
</dbReference>
<dbReference type="InterPro" id="IPR052918">
    <property type="entry name" value="Motility_Chemotaxis_Reg"/>
</dbReference>
<evidence type="ECO:0000256" key="1">
    <source>
        <dbReference type="SAM" id="SignalP"/>
    </source>
</evidence>
<reference evidence="3 4" key="1">
    <citation type="submission" date="2020-11" db="EMBL/GenBank/DDBJ databases">
        <authorList>
            <person name="Kim M.K."/>
        </authorList>
    </citation>
    <scope>NUCLEOTIDE SEQUENCE [LARGE SCALE GENOMIC DNA]</scope>
    <source>
        <strain evidence="3 4">BT439</strain>
    </source>
</reference>
<dbReference type="Proteomes" id="UP000645610">
    <property type="component" value="Unassembled WGS sequence"/>
</dbReference>
<evidence type="ECO:0000259" key="2">
    <source>
        <dbReference type="Pfam" id="PF18962"/>
    </source>
</evidence>